<proteinExistence type="predicted"/>
<dbReference type="HOGENOM" id="CLU_1031959_0_0_1"/>
<accession>J3KZK8</accession>
<dbReference type="AlphaFoldDB" id="J3KZK8"/>
<reference evidence="2" key="2">
    <citation type="submission" date="2013-04" db="UniProtKB">
        <authorList>
            <consortium name="EnsemblPlants"/>
        </authorList>
    </citation>
    <scope>IDENTIFICATION</scope>
</reference>
<dbReference type="Proteomes" id="UP000006038">
    <property type="component" value="Chromosome 1"/>
</dbReference>
<name>J3KZK8_ORYBR</name>
<dbReference type="EnsemblPlants" id="OB01G24140.1">
    <property type="protein sequence ID" value="OB01G24140.1"/>
    <property type="gene ID" value="OB01G24140"/>
</dbReference>
<protein>
    <submittedName>
        <fullName evidence="2">Uncharacterized protein</fullName>
    </submittedName>
</protein>
<sequence length="270" mass="28983">MESSLLLPQAFTTAMATATATARPCGWRSRPRASSPPHRLVVPSVVCASSSRSALSLHGGGTLAPRHVVPAQEFLLSCCGSWRRDAGTLEEDRPWQRPAGVQWSSGATAPPGARSAALLPMAWAMEAVLGLLGTAQVSLPLLPPEDGAEAHFPFLLLLLLCANPSLQFLRPKPCHFCFAPPRLVPWLAPKQPALPFPPTSRRRLPPCPAGPGSRPPKDTSKSLLAWWMLIWSTITGANKRVFVLCEVKKHPPAEGSEGELVEKHLKNGCG</sequence>
<reference evidence="2" key="1">
    <citation type="journal article" date="2013" name="Nat. Commun.">
        <title>Whole-genome sequencing of Oryza brachyantha reveals mechanisms underlying Oryza genome evolution.</title>
        <authorList>
            <person name="Chen J."/>
            <person name="Huang Q."/>
            <person name="Gao D."/>
            <person name="Wang J."/>
            <person name="Lang Y."/>
            <person name="Liu T."/>
            <person name="Li B."/>
            <person name="Bai Z."/>
            <person name="Luis Goicoechea J."/>
            <person name="Liang C."/>
            <person name="Chen C."/>
            <person name="Zhang W."/>
            <person name="Sun S."/>
            <person name="Liao Y."/>
            <person name="Zhang X."/>
            <person name="Yang L."/>
            <person name="Song C."/>
            <person name="Wang M."/>
            <person name="Shi J."/>
            <person name="Liu G."/>
            <person name="Liu J."/>
            <person name="Zhou H."/>
            <person name="Zhou W."/>
            <person name="Yu Q."/>
            <person name="An N."/>
            <person name="Chen Y."/>
            <person name="Cai Q."/>
            <person name="Wang B."/>
            <person name="Liu B."/>
            <person name="Min J."/>
            <person name="Huang Y."/>
            <person name="Wu H."/>
            <person name="Li Z."/>
            <person name="Zhang Y."/>
            <person name="Yin Y."/>
            <person name="Song W."/>
            <person name="Jiang J."/>
            <person name="Jackson S.A."/>
            <person name="Wing R.A."/>
            <person name="Wang J."/>
            <person name="Chen M."/>
        </authorList>
    </citation>
    <scope>NUCLEOTIDE SEQUENCE [LARGE SCALE GENOMIC DNA]</scope>
    <source>
        <strain evidence="2">cv. IRGC 101232</strain>
    </source>
</reference>
<keyword evidence="3" id="KW-1185">Reference proteome</keyword>
<dbReference type="OMA" id="MAWAMEA"/>
<evidence type="ECO:0000313" key="2">
    <source>
        <dbReference type="EnsemblPlants" id="OB01G24140.1"/>
    </source>
</evidence>
<evidence type="ECO:0000313" key="3">
    <source>
        <dbReference type="Proteomes" id="UP000006038"/>
    </source>
</evidence>
<organism evidence="2">
    <name type="scientific">Oryza brachyantha</name>
    <name type="common">malo sina</name>
    <dbReference type="NCBI Taxonomy" id="4533"/>
    <lineage>
        <taxon>Eukaryota</taxon>
        <taxon>Viridiplantae</taxon>
        <taxon>Streptophyta</taxon>
        <taxon>Embryophyta</taxon>
        <taxon>Tracheophyta</taxon>
        <taxon>Spermatophyta</taxon>
        <taxon>Magnoliopsida</taxon>
        <taxon>Liliopsida</taxon>
        <taxon>Poales</taxon>
        <taxon>Poaceae</taxon>
        <taxon>BOP clade</taxon>
        <taxon>Oryzoideae</taxon>
        <taxon>Oryzeae</taxon>
        <taxon>Oryzinae</taxon>
        <taxon>Oryza</taxon>
    </lineage>
</organism>
<feature type="region of interest" description="Disordered" evidence="1">
    <location>
        <begin position="195"/>
        <end position="219"/>
    </location>
</feature>
<evidence type="ECO:0000256" key="1">
    <source>
        <dbReference type="SAM" id="MobiDB-lite"/>
    </source>
</evidence>
<dbReference type="Gramene" id="OB01G24140.1">
    <property type="protein sequence ID" value="OB01G24140.1"/>
    <property type="gene ID" value="OB01G24140"/>
</dbReference>